<evidence type="ECO:0000313" key="2">
    <source>
        <dbReference type="EMBL" id="KAG0494786.1"/>
    </source>
</evidence>
<dbReference type="OrthoDB" id="648683at2759"/>
<dbReference type="Gene3D" id="3.40.50.300">
    <property type="entry name" value="P-loop containing nucleotide triphosphate hydrolases"/>
    <property type="match status" value="1"/>
</dbReference>
<dbReference type="InterPro" id="IPR027417">
    <property type="entry name" value="P-loop_NTPase"/>
</dbReference>
<gene>
    <name evidence="2" type="ORF">HPP92_005780</name>
</gene>
<feature type="domain" description="ATPase AAA-type core" evidence="1">
    <location>
        <begin position="28"/>
        <end position="61"/>
    </location>
</feature>
<dbReference type="AlphaFoldDB" id="A0A835VFR0"/>
<dbReference type="EMBL" id="JADCNM010000002">
    <property type="protein sequence ID" value="KAG0494786.1"/>
    <property type="molecule type" value="Genomic_DNA"/>
</dbReference>
<organism evidence="2 3">
    <name type="scientific">Vanilla planifolia</name>
    <name type="common">Vanilla</name>
    <dbReference type="NCBI Taxonomy" id="51239"/>
    <lineage>
        <taxon>Eukaryota</taxon>
        <taxon>Viridiplantae</taxon>
        <taxon>Streptophyta</taxon>
        <taxon>Embryophyta</taxon>
        <taxon>Tracheophyta</taxon>
        <taxon>Spermatophyta</taxon>
        <taxon>Magnoliopsida</taxon>
        <taxon>Liliopsida</taxon>
        <taxon>Asparagales</taxon>
        <taxon>Orchidaceae</taxon>
        <taxon>Vanilloideae</taxon>
        <taxon>Vanilleae</taxon>
        <taxon>Vanilla</taxon>
    </lineage>
</organism>
<dbReference type="InterPro" id="IPR003959">
    <property type="entry name" value="ATPase_AAA_core"/>
</dbReference>
<evidence type="ECO:0000259" key="1">
    <source>
        <dbReference type="Pfam" id="PF00004"/>
    </source>
</evidence>
<comment type="caution">
    <text evidence="2">The sequence shown here is derived from an EMBL/GenBank/DDBJ whole genome shotgun (WGS) entry which is preliminary data.</text>
</comment>
<accession>A0A835VFR0</accession>
<name>A0A835VFR0_VANPL</name>
<dbReference type="GO" id="GO:0005524">
    <property type="term" value="F:ATP binding"/>
    <property type="evidence" value="ECO:0007669"/>
    <property type="project" value="InterPro"/>
</dbReference>
<proteinExistence type="predicted"/>
<dbReference type="GO" id="GO:0016887">
    <property type="term" value="F:ATP hydrolysis activity"/>
    <property type="evidence" value="ECO:0007669"/>
    <property type="project" value="InterPro"/>
</dbReference>
<evidence type="ECO:0000313" key="3">
    <source>
        <dbReference type="Proteomes" id="UP000639772"/>
    </source>
</evidence>
<sequence length="66" mass="7702">MDADLKYKVEVLQEWYNQNGKPWTRTYLIYGPSGTGKSSLVAATVNYLSFDVYDLNIKEHRLNSWL</sequence>
<dbReference type="SUPFAM" id="SSF52540">
    <property type="entry name" value="P-loop containing nucleoside triphosphate hydrolases"/>
    <property type="match status" value="1"/>
</dbReference>
<dbReference type="Proteomes" id="UP000639772">
    <property type="component" value="Unassembled WGS sequence"/>
</dbReference>
<protein>
    <recommendedName>
        <fullName evidence="1">ATPase AAA-type core domain-containing protein</fullName>
    </recommendedName>
</protein>
<dbReference type="Pfam" id="PF00004">
    <property type="entry name" value="AAA"/>
    <property type="match status" value="1"/>
</dbReference>
<dbReference type="InterPro" id="IPR050747">
    <property type="entry name" value="Mitochondrial_chaperone_BCS1"/>
</dbReference>
<reference evidence="2 3" key="1">
    <citation type="journal article" date="2020" name="Nat. Food">
        <title>A phased Vanilla planifolia genome enables genetic improvement of flavour and production.</title>
        <authorList>
            <person name="Hasing T."/>
            <person name="Tang H."/>
            <person name="Brym M."/>
            <person name="Khazi F."/>
            <person name="Huang T."/>
            <person name="Chambers A.H."/>
        </authorList>
    </citation>
    <scope>NUCLEOTIDE SEQUENCE [LARGE SCALE GENOMIC DNA]</scope>
    <source>
        <tissue evidence="2">Leaf</tissue>
    </source>
</reference>
<dbReference type="PANTHER" id="PTHR23070">
    <property type="entry name" value="BCS1 AAA-TYPE ATPASE"/>
    <property type="match status" value="1"/>
</dbReference>